<name>X0V0U6_9ZZZZ</name>
<comment type="caution">
    <text evidence="1">The sequence shown here is derived from an EMBL/GenBank/DDBJ whole genome shotgun (WGS) entry which is preliminary data.</text>
</comment>
<gene>
    <name evidence="1" type="ORF">S01H1_41167</name>
</gene>
<evidence type="ECO:0000313" key="1">
    <source>
        <dbReference type="EMBL" id="GAG11710.1"/>
    </source>
</evidence>
<protein>
    <submittedName>
        <fullName evidence="1">Uncharacterized protein</fullName>
    </submittedName>
</protein>
<organism evidence="1">
    <name type="scientific">marine sediment metagenome</name>
    <dbReference type="NCBI Taxonomy" id="412755"/>
    <lineage>
        <taxon>unclassified sequences</taxon>
        <taxon>metagenomes</taxon>
        <taxon>ecological metagenomes</taxon>
    </lineage>
</organism>
<dbReference type="EMBL" id="BARS01026096">
    <property type="protein sequence ID" value="GAG11710.1"/>
    <property type="molecule type" value="Genomic_DNA"/>
</dbReference>
<sequence length="202" mass="22583">AALQQVIFYYERNVFQIDEDFKATVENLLNYFSSPLEHPPEHVILIELASDLALEILNRTQANGGDWAVVSTGISRSGVGGGICSNIRMIHEEIERLETEKPRPPQKRLESIAELEKLPNINDRGIAMAVGWRTEEGEPDARRVDQFRNGEPDDLGEKILWPDFPIGSTKNGPTSVIGPHQLHLGLIQFTSAQLEAKYKATL</sequence>
<dbReference type="AlphaFoldDB" id="X0V0U6"/>
<accession>X0V0U6</accession>
<feature type="non-terminal residue" evidence="1">
    <location>
        <position position="1"/>
    </location>
</feature>
<reference evidence="1" key="1">
    <citation type="journal article" date="2014" name="Front. Microbiol.">
        <title>High frequency of phylogenetically diverse reductive dehalogenase-homologous genes in deep subseafloor sedimentary metagenomes.</title>
        <authorList>
            <person name="Kawai M."/>
            <person name="Futagami T."/>
            <person name="Toyoda A."/>
            <person name="Takaki Y."/>
            <person name="Nishi S."/>
            <person name="Hori S."/>
            <person name="Arai W."/>
            <person name="Tsubouchi T."/>
            <person name="Morono Y."/>
            <person name="Uchiyama I."/>
            <person name="Ito T."/>
            <person name="Fujiyama A."/>
            <person name="Inagaki F."/>
            <person name="Takami H."/>
        </authorList>
    </citation>
    <scope>NUCLEOTIDE SEQUENCE</scope>
    <source>
        <strain evidence="1">Expedition CK06-06</strain>
    </source>
</reference>
<proteinExistence type="predicted"/>